<organism evidence="2 3">
    <name type="scientific">Acropora cervicornis</name>
    <name type="common">Staghorn coral</name>
    <dbReference type="NCBI Taxonomy" id="6130"/>
    <lineage>
        <taxon>Eukaryota</taxon>
        <taxon>Metazoa</taxon>
        <taxon>Cnidaria</taxon>
        <taxon>Anthozoa</taxon>
        <taxon>Hexacorallia</taxon>
        <taxon>Scleractinia</taxon>
        <taxon>Astrocoeniina</taxon>
        <taxon>Acroporidae</taxon>
        <taxon>Acropora</taxon>
    </lineage>
</organism>
<accession>A0AAD9PWK1</accession>
<reference evidence="2" key="2">
    <citation type="journal article" date="2023" name="Science">
        <title>Genomic signatures of disease resistance in endangered staghorn corals.</title>
        <authorList>
            <person name="Vollmer S.V."/>
            <person name="Selwyn J.D."/>
            <person name="Despard B.A."/>
            <person name="Roesel C.L."/>
        </authorList>
    </citation>
    <scope>NUCLEOTIDE SEQUENCE</scope>
    <source>
        <strain evidence="2">K2</strain>
    </source>
</reference>
<dbReference type="Pfam" id="PF17921">
    <property type="entry name" value="Integrase_H2C2"/>
    <property type="match status" value="1"/>
</dbReference>
<dbReference type="Proteomes" id="UP001249851">
    <property type="component" value="Unassembled WGS sequence"/>
</dbReference>
<dbReference type="Gene3D" id="1.10.340.70">
    <property type="match status" value="1"/>
</dbReference>
<proteinExistence type="predicted"/>
<keyword evidence="3" id="KW-1185">Reference proteome</keyword>
<evidence type="ECO:0000259" key="1">
    <source>
        <dbReference type="Pfam" id="PF17921"/>
    </source>
</evidence>
<dbReference type="PANTHER" id="PTHR47331">
    <property type="entry name" value="PHD-TYPE DOMAIN-CONTAINING PROTEIN"/>
    <property type="match status" value="1"/>
</dbReference>
<reference evidence="2" key="1">
    <citation type="journal article" date="2023" name="G3 (Bethesda)">
        <title>Whole genome assembly and annotation of the endangered Caribbean coral Acropora cervicornis.</title>
        <authorList>
            <person name="Selwyn J.D."/>
            <person name="Vollmer S.V."/>
        </authorList>
    </citation>
    <scope>NUCLEOTIDE SEQUENCE</scope>
    <source>
        <strain evidence="2">K2</strain>
    </source>
</reference>
<evidence type="ECO:0000313" key="2">
    <source>
        <dbReference type="EMBL" id="KAK2550407.1"/>
    </source>
</evidence>
<evidence type="ECO:0000313" key="3">
    <source>
        <dbReference type="Proteomes" id="UP001249851"/>
    </source>
</evidence>
<sequence>MRQGEQVQSQELSDSDPQVKRESLSLALHVSNAYTSFSFIVERFSSWYRQLKFIALCLPCQRRFVEKRNSRQQAHGFSKESSCELLMLPDLERAEKEIIKFNQRIAFAEEIDALENGTSVKKSSVLVKLDPILAQGLPRVGGRLGRAALPENSKHQTVIPKNSHLARLIVYHFHEKSAHSGREYVLSLLRERFWQIRAHSVVRSVLSSCFACKRCHAPPDTSDTEV</sequence>
<comment type="caution">
    <text evidence="2">The sequence shown here is derived from an EMBL/GenBank/DDBJ whole genome shotgun (WGS) entry which is preliminary data.</text>
</comment>
<protein>
    <recommendedName>
        <fullName evidence="1">Integrase zinc-binding domain-containing protein</fullName>
    </recommendedName>
</protein>
<name>A0AAD9PWK1_ACRCE</name>
<feature type="domain" description="Integrase zinc-binding" evidence="1">
    <location>
        <begin position="163"/>
        <end position="216"/>
    </location>
</feature>
<dbReference type="AlphaFoldDB" id="A0AAD9PWK1"/>
<gene>
    <name evidence="2" type="ORF">P5673_028926</name>
</gene>
<dbReference type="EMBL" id="JARQWQ010000111">
    <property type="protein sequence ID" value="KAK2550407.1"/>
    <property type="molecule type" value="Genomic_DNA"/>
</dbReference>
<dbReference type="PANTHER" id="PTHR47331:SF1">
    <property type="entry name" value="GAG-LIKE PROTEIN"/>
    <property type="match status" value="1"/>
</dbReference>
<dbReference type="InterPro" id="IPR041588">
    <property type="entry name" value="Integrase_H2C2"/>
</dbReference>